<dbReference type="FunFam" id="3.40.190.290:FF:000001">
    <property type="entry name" value="Transcriptional regulator, LysR family"/>
    <property type="match status" value="1"/>
</dbReference>
<keyword evidence="8" id="KW-1185">Reference proteome</keyword>
<dbReference type="InterPro" id="IPR058163">
    <property type="entry name" value="LysR-type_TF_proteobact-type"/>
</dbReference>
<dbReference type="GO" id="GO:0003700">
    <property type="term" value="F:DNA-binding transcription factor activity"/>
    <property type="evidence" value="ECO:0007669"/>
    <property type="project" value="InterPro"/>
</dbReference>
<dbReference type="Proteomes" id="UP000585363">
    <property type="component" value="Unassembled WGS sequence"/>
</dbReference>
<dbReference type="Pfam" id="PF00126">
    <property type="entry name" value="HTH_1"/>
    <property type="match status" value="1"/>
</dbReference>
<proteinExistence type="inferred from homology"/>
<dbReference type="FunFam" id="1.10.10.10:FF:000001">
    <property type="entry name" value="LysR family transcriptional regulator"/>
    <property type="match status" value="1"/>
</dbReference>
<accession>A0A848MCJ6</accession>
<evidence type="ECO:0000256" key="3">
    <source>
        <dbReference type="ARBA" id="ARBA00023015"/>
    </source>
</evidence>
<name>A0A848MCJ6_9GAMM</name>
<comment type="similarity">
    <text evidence="1">Belongs to the LysR transcriptional regulatory family.</text>
</comment>
<dbReference type="AlphaFoldDB" id="A0A848MCJ6"/>
<dbReference type="CDD" id="cd08477">
    <property type="entry name" value="PBP2_CrgA_like_8"/>
    <property type="match status" value="1"/>
</dbReference>
<feature type="domain" description="HTH lysR-type" evidence="6">
    <location>
        <begin position="1"/>
        <end position="59"/>
    </location>
</feature>
<evidence type="ECO:0000256" key="1">
    <source>
        <dbReference type="ARBA" id="ARBA00009437"/>
    </source>
</evidence>
<dbReference type="SUPFAM" id="SSF46785">
    <property type="entry name" value="Winged helix' DNA-binding domain"/>
    <property type="match status" value="1"/>
</dbReference>
<organism evidence="7 8">
    <name type="scientific">Rouxiella aceris</name>
    <dbReference type="NCBI Taxonomy" id="2703884"/>
    <lineage>
        <taxon>Bacteria</taxon>
        <taxon>Pseudomonadati</taxon>
        <taxon>Pseudomonadota</taxon>
        <taxon>Gammaproteobacteria</taxon>
        <taxon>Enterobacterales</taxon>
        <taxon>Yersiniaceae</taxon>
        <taxon>Rouxiella</taxon>
    </lineage>
</organism>
<keyword evidence="2" id="KW-0678">Repressor</keyword>
<reference evidence="7 8" key="1">
    <citation type="submission" date="2020-01" db="EMBL/GenBank/DDBJ databases">
        <authorList>
            <person name="Lee S.D."/>
        </authorList>
    </citation>
    <scope>NUCLEOTIDE SEQUENCE [LARGE SCALE GENOMIC DNA]</scope>
    <source>
        <strain evidence="7 8">SAP-1</strain>
    </source>
</reference>
<keyword evidence="3" id="KW-0805">Transcription regulation</keyword>
<dbReference type="EMBL" id="JAADJU010000002">
    <property type="protein sequence ID" value="NMP25988.1"/>
    <property type="molecule type" value="Genomic_DNA"/>
</dbReference>
<dbReference type="InterPro" id="IPR005119">
    <property type="entry name" value="LysR_subst-bd"/>
</dbReference>
<sequence length="309" mass="34239">MDRLSSMAVFIEAADRGSFAAAGNALQMSAQMVGKHILFLEERLGTSLLNRTTRRQSLTEAGRVYYQHSKKLLEDAEQADSLIDAMHAEPSGLLRINAPVTFGASRMTALITRYLQQYPKVQVELTLNDRYVDLIEDGYEAVIRLGELDDSSLIARQLQPYQCLICATPGYLAEHGTPQIPQDLQQHECLGFTHWARPNCGGEWEFVHQGRTEQVSVGGRLKISDSKAMLEAALQGFGILLAAEVLVQEALSQGRLVALLPDYSIPARPMHIVFRPDRHLSPKLRSFVDYVVAELGLHPESNSAAAISR</sequence>
<protein>
    <submittedName>
        <fullName evidence="7">LysR family transcriptional regulator</fullName>
    </submittedName>
</protein>
<dbReference type="PANTHER" id="PTHR30537:SF5">
    <property type="entry name" value="HTH-TYPE TRANSCRIPTIONAL ACTIVATOR TTDR-RELATED"/>
    <property type="match status" value="1"/>
</dbReference>
<dbReference type="GO" id="GO:0006351">
    <property type="term" value="P:DNA-templated transcription"/>
    <property type="evidence" value="ECO:0007669"/>
    <property type="project" value="TreeGrafter"/>
</dbReference>
<dbReference type="PROSITE" id="PS50931">
    <property type="entry name" value="HTH_LYSR"/>
    <property type="match status" value="1"/>
</dbReference>
<dbReference type="InterPro" id="IPR000847">
    <property type="entry name" value="LysR_HTH_N"/>
</dbReference>
<keyword evidence="4" id="KW-0238">DNA-binding</keyword>
<keyword evidence="5" id="KW-0804">Transcription</keyword>
<comment type="caution">
    <text evidence="7">The sequence shown here is derived from an EMBL/GenBank/DDBJ whole genome shotgun (WGS) entry which is preliminary data.</text>
</comment>
<dbReference type="RefSeq" id="WP_169401697.1">
    <property type="nucleotide sequence ID" value="NZ_JAADJU010000002.1"/>
</dbReference>
<dbReference type="SUPFAM" id="SSF53850">
    <property type="entry name" value="Periplasmic binding protein-like II"/>
    <property type="match status" value="1"/>
</dbReference>
<dbReference type="InterPro" id="IPR036388">
    <property type="entry name" value="WH-like_DNA-bd_sf"/>
</dbReference>
<evidence type="ECO:0000256" key="5">
    <source>
        <dbReference type="ARBA" id="ARBA00023163"/>
    </source>
</evidence>
<evidence type="ECO:0000313" key="8">
    <source>
        <dbReference type="Proteomes" id="UP000585363"/>
    </source>
</evidence>
<evidence type="ECO:0000256" key="4">
    <source>
        <dbReference type="ARBA" id="ARBA00023125"/>
    </source>
</evidence>
<dbReference type="Pfam" id="PF03466">
    <property type="entry name" value="LysR_substrate"/>
    <property type="match status" value="1"/>
</dbReference>
<reference evidence="7 8" key="2">
    <citation type="submission" date="2020-06" db="EMBL/GenBank/DDBJ databases">
        <title>Polyphasic characterization of a Rahnella strain isolated from tree sap.</title>
        <authorList>
            <person name="Kim I.S."/>
        </authorList>
    </citation>
    <scope>NUCLEOTIDE SEQUENCE [LARGE SCALE GENOMIC DNA]</scope>
    <source>
        <strain evidence="7 8">SAP-1</strain>
    </source>
</reference>
<dbReference type="PANTHER" id="PTHR30537">
    <property type="entry name" value="HTH-TYPE TRANSCRIPTIONAL REGULATOR"/>
    <property type="match status" value="1"/>
</dbReference>
<dbReference type="Gene3D" id="1.10.10.10">
    <property type="entry name" value="Winged helix-like DNA-binding domain superfamily/Winged helix DNA-binding domain"/>
    <property type="match status" value="1"/>
</dbReference>
<dbReference type="GO" id="GO:0043565">
    <property type="term" value="F:sequence-specific DNA binding"/>
    <property type="evidence" value="ECO:0007669"/>
    <property type="project" value="TreeGrafter"/>
</dbReference>
<dbReference type="InterPro" id="IPR036390">
    <property type="entry name" value="WH_DNA-bd_sf"/>
</dbReference>
<gene>
    <name evidence="7" type="ORF">GW590_03755</name>
</gene>
<evidence type="ECO:0000256" key="2">
    <source>
        <dbReference type="ARBA" id="ARBA00022491"/>
    </source>
</evidence>
<evidence type="ECO:0000313" key="7">
    <source>
        <dbReference type="EMBL" id="NMP25988.1"/>
    </source>
</evidence>
<evidence type="ECO:0000259" key="6">
    <source>
        <dbReference type="PROSITE" id="PS50931"/>
    </source>
</evidence>
<dbReference type="Gene3D" id="3.40.190.290">
    <property type="match status" value="1"/>
</dbReference>